<proteinExistence type="predicted"/>
<feature type="domain" description="VIT" evidence="1">
    <location>
        <begin position="186"/>
        <end position="335"/>
    </location>
</feature>
<dbReference type="PANTHER" id="PTHR10338:SF108">
    <property type="entry name" value="INTER-ALPHA-TRYPSIN INHIBITOR HEAVY CHAIN H4-LIKE PROTEIN"/>
    <property type="match status" value="1"/>
</dbReference>
<dbReference type="PROSITE" id="PS51468">
    <property type="entry name" value="VIT"/>
    <property type="match status" value="1"/>
</dbReference>
<evidence type="ECO:0000313" key="2">
    <source>
        <dbReference type="EMBL" id="CAD7195186.1"/>
    </source>
</evidence>
<dbReference type="InterPro" id="IPR050934">
    <property type="entry name" value="ITIH"/>
</dbReference>
<dbReference type="AlphaFoldDB" id="A0A7R8Z5Z4"/>
<dbReference type="SMART" id="SM00609">
    <property type="entry name" value="VIT"/>
    <property type="match status" value="1"/>
</dbReference>
<gene>
    <name evidence="2" type="ORF">TDIB3V08_LOCUS1588</name>
</gene>
<reference evidence="2" key="1">
    <citation type="submission" date="2020-11" db="EMBL/GenBank/DDBJ databases">
        <authorList>
            <person name="Tran Van P."/>
        </authorList>
    </citation>
    <scope>NUCLEOTIDE SEQUENCE</scope>
</reference>
<dbReference type="InterPro" id="IPR013694">
    <property type="entry name" value="VIT"/>
</dbReference>
<organism evidence="2">
    <name type="scientific">Timema douglasi</name>
    <name type="common">Walking stick</name>
    <dbReference type="NCBI Taxonomy" id="61478"/>
    <lineage>
        <taxon>Eukaryota</taxon>
        <taxon>Metazoa</taxon>
        <taxon>Ecdysozoa</taxon>
        <taxon>Arthropoda</taxon>
        <taxon>Hexapoda</taxon>
        <taxon>Insecta</taxon>
        <taxon>Pterygota</taxon>
        <taxon>Neoptera</taxon>
        <taxon>Polyneoptera</taxon>
        <taxon>Phasmatodea</taxon>
        <taxon>Timematodea</taxon>
        <taxon>Timematoidea</taxon>
        <taxon>Timematidae</taxon>
        <taxon>Timema</taxon>
    </lineage>
</organism>
<sequence length="335" mass="37884">MKTYAALEYFELLEKLNSRENAVFLPVKVRSCLSSIETVSEYFSSHPPVYEKYTKIFVWNCVLHSASDVVFDCCAHTHIGGSGEEGGVTRPVYNQHTRLSDSQLRNRKCTQVLAKLKLSLLEQWGLSWPRGLLEIGLDMSRDQTSELLSFYSERTTPANILSFHAESKIQHRYAKTTVTSKVDNTNKMSTEIFFRLTTPANILSFHAESKIQHRYAKTTVTSKVDNTNKMSTEIFFRLVLPESAFISQFQMEIDDKVYKANVKEKEKAKEEYNVAVSAVARTWPQRQDTITAGRVVHVHGELSRATPYPVVTAEGSESDAAVAMVLRDGEYSVSS</sequence>
<protein>
    <recommendedName>
        <fullName evidence="1">VIT domain-containing protein</fullName>
    </recommendedName>
</protein>
<name>A0A7R8Z5Z4_TIMDO</name>
<evidence type="ECO:0000259" key="1">
    <source>
        <dbReference type="PROSITE" id="PS51468"/>
    </source>
</evidence>
<dbReference type="Pfam" id="PF08487">
    <property type="entry name" value="VIT"/>
    <property type="match status" value="1"/>
</dbReference>
<dbReference type="PANTHER" id="PTHR10338">
    <property type="entry name" value="INTER-ALPHA-TRYPSIN INHIBITOR HEAVY CHAIN FAMILY MEMBER"/>
    <property type="match status" value="1"/>
</dbReference>
<dbReference type="EMBL" id="OA564673">
    <property type="protein sequence ID" value="CAD7195186.1"/>
    <property type="molecule type" value="Genomic_DNA"/>
</dbReference>
<accession>A0A7R8Z5Z4</accession>